<feature type="modified residue" description="N6-carboxylysine" evidence="2">
    <location>
        <position position="198"/>
    </location>
</feature>
<dbReference type="GO" id="GO:0046872">
    <property type="term" value="F:metal ion binding"/>
    <property type="evidence" value="ECO:0007669"/>
    <property type="project" value="UniProtKB-KW"/>
</dbReference>
<evidence type="ECO:0000256" key="2">
    <source>
        <dbReference type="PIRSR" id="PIRSR039004-2"/>
    </source>
</evidence>
<dbReference type="SUPFAM" id="SSF51556">
    <property type="entry name" value="Metallo-dependent hydrolases"/>
    <property type="match status" value="1"/>
</dbReference>
<evidence type="ECO:0000256" key="1">
    <source>
        <dbReference type="PIRSR" id="PIRSR039004-1"/>
    </source>
</evidence>
<organism evidence="4 5">
    <name type="scientific">Dyadobacter helix</name>
    <dbReference type="NCBI Taxonomy" id="2822344"/>
    <lineage>
        <taxon>Bacteria</taxon>
        <taxon>Pseudomonadati</taxon>
        <taxon>Bacteroidota</taxon>
        <taxon>Cytophagia</taxon>
        <taxon>Cytophagales</taxon>
        <taxon>Spirosomataceae</taxon>
        <taxon>Dyadobacter</taxon>
    </lineage>
</organism>
<dbReference type="SUPFAM" id="SSF51338">
    <property type="entry name" value="Composite domain of metallo-dependent hydrolases"/>
    <property type="match status" value="1"/>
</dbReference>
<evidence type="ECO:0000313" key="5">
    <source>
        <dbReference type="Proteomes" id="UP000680038"/>
    </source>
</evidence>
<dbReference type="InterPro" id="IPR020043">
    <property type="entry name" value="Deacetylase_Atu3266-like"/>
</dbReference>
<feature type="binding site" description="via carbamate group" evidence="1">
    <location>
        <position position="198"/>
    </location>
    <ligand>
        <name>Zn(2+)</name>
        <dbReference type="ChEBI" id="CHEBI:29105"/>
        <label>1</label>
    </ligand>
</feature>
<dbReference type="AlphaFoldDB" id="A0A916JHJ3"/>
<feature type="binding site" evidence="1">
    <location>
        <position position="94"/>
    </location>
    <ligand>
        <name>Zn(2+)</name>
        <dbReference type="ChEBI" id="CHEBI:29105"/>
        <label>1</label>
    </ligand>
</feature>
<feature type="binding site" evidence="1">
    <location>
        <position position="96"/>
    </location>
    <ligand>
        <name>Zn(2+)</name>
        <dbReference type="ChEBI" id="CHEBI:29105"/>
        <label>1</label>
    </ligand>
</feature>
<feature type="binding site" description="via carbamate group" evidence="1">
    <location>
        <position position="198"/>
    </location>
    <ligand>
        <name>Zn(2+)</name>
        <dbReference type="ChEBI" id="CHEBI:29105"/>
        <label>2</label>
    </ligand>
</feature>
<dbReference type="RefSeq" id="WP_215242146.1">
    <property type="nucleotide sequence ID" value="NZ_CAJRAF010000004.1"/>
</dbReference>
<dbReference type="InterPro" id="IPR011059">
    <property type="entry name" value="Metal-dep_hydrolase_composite"/>
</dbReference>
<proteinExistence type="predicted"/>
<dbReference type="PIRSF" id="PIRSF039004">
    <property type="entry name" value="ADE_EF_0837"/>
    <property type="match status" value="1"/>
</dbReference>
<dbReference type="EMBL" id="CAJRAF010000004">
    <property type="protein sequence ID" value="CAG5017641.1"/>
    <property type="molecule type" value="Genomic_DNA"/>
</dbReference>
<accession>A0A916JHJ3</accession>
<comment type="caution">
    <text evidence="4">The sequence shown here is derived from an EMBL/GenBank/DDBJ whole genome shotgun (WGS) entry which is preliminary data.</text>
</comment>
<dbReference type="InterPro" id="IPR032466">
    <property type="entry name" value="Metal_Hydrolase"/>
</dbReference>
<keyword evidence="5" id="KW-1185">Reference proteome</keyword>
<keyword evidence="1" id="KW-0862">Zinc</keyword>
<dbReference type="Pfam" id="PF01979">
    <property type="entry name" value="Amidohydro_1"/>
    <property type="match status" value="1"/>
</dbReference>
<dbReference type="GO" id="GO:0016810">
    <property type="term" value="F:hydrolase activity, acting on carbon-nitrogen (but not peptide) bonds"/>
    <property type="evidence" value="ECO:0007669"/>
    <property type="project" value="InterPro"/>
</dbReference>
<feature type="binding site" evidence="1">
    <location>
        <position position="252"/>
    </location>
    <ligand>
        <name>Zn(2+)</name>
        <dbReference type="ChEBI" id="CHEBI:29105"/>
        <label>2</label>
    </ligand>
</feature>
<dbReference type="GO" id="GO:0019213">
    <property type="term" value="F:deacetylase activity"/>
    <property type="evidence" value="ECO:0007669"/>
    <property type="project" value="InterPro"/>
</dbReference>
<gene>
    <name evidence="4" type="ORF">DYBT9275_05816</name>
</gene>
<dbReference type="PANTHER" id="PTHR42717:SF1">
    <property type="entry name" value="IMIDAZOLONEPROPIONASE AND RELATED AMIDOHYDROLASES"/>
    <property type="match status" value="1"/>
</dbReference>
<dbReference type="Proteomes" id="UP000680038">
    <property type="component" value="Unassembled WGS sequence"/>
</dbReference>
<evidence type="ECO:0000259" key="3">
    <source>
        <dbReference type="Pfam" id="PF01979"/>
    </source>
</evidence>
<dbReference type="EC" id="3.1.1.-" evidence="4"/>
<reference evidence="4" key="1">
    <citation type="submission" date="2021-04" db="EMBL/GenBank/DDBJ databases">
        <authorList>
            <person name="Rodrigo-Torres L."/>
            <person name="Arahal R. D."/>
            <person name="Lucena T."/>
        </authorList>
    </citation>
    <scope>NUCLEOTIDE SEQUENCE</scope>
    <source>
        <strain evidence="4">CECT 9275</strain>
    </source>
</reference>
<dbReference type="PANTHER" id="PTHR42717">
    <property type="entry name" value="DIHYDROOROTASE-RELATED"/>
    <property type="match status" value="1"/>
</dbReference>
<protein>
    <submittedName>
        <fullName evidence="4">Deacetylase</fullName>
        <ecNumber evidence="4">3.1.1.-</ecNumber>
    </submittedName>
</protein>
<dbReference type="Gene3D" id="2.30.40.10">
    <property type="entry name" value="Urease, subunit C, domain 1"/>
    <property type="match status" value="1"/>
</dbReference>
<dbReference type="NCBIfam" id="NF006689">
    <property type="entry name" value="PRK09237.1"/>
    <property type="match status" value="1"/>
</dbReference>
<sequence>MLFISYPRKAGGLVFLLFLFGNLFLLPSSHAQEIDLLLKGGHVIDPKNNIDSPMDVAIAGGKILRVAVNIPAGSARKVVDVKGYFVTPGLIDMHAHIFNGTNPDAYIADGFTSLPPDGFTFRTGVTTVVDAGSSGWRNFRKFKIQTIDRSQTRVLALLNIVGTGMASRFEEQDVSDMNPEMTANMIMKLFPTYIVGIKAAHFWGDYRQVERAVEAGKLADVPVMVDFGEHQPPLSIEKLFKQYLRPGDIFTHTFSYGPANRETIVDESGKVKPFVFEVQKQGLIFDVGHGGGAFSWRQAVPAFQQGFKPNVISTDLHTDSMNGGMKGLDNVLSKFLNMGMSLYDVILRATWSPAQVIRRPELGSLSVGTEADVAVFNLRKGDFGYLDVRKLKLKGDKKLEAELTIRAGKIVWDLNGLSAETWDSENAR</sequence>
<keyword evidence="4" id="KW-0378">Hydrolase</keyword>
<dbReference type="Gene3D" id="3.20.20.140">
    <property type="entry name" value="Metal-dependent hydrolases"/>
    <property type="match status" value="1"/>
</dbReference>
<feature type="domain" description="Amidohydrolase-related" evidence="3">
    <location>
        <begin position="310"/>
        <end position="411"/>
    </location>
</feature>
<evidence type="ECO:0000313" key="4">
    <source>
        <dbReference type="EMBL" id="CAG5017641.1"/>
    </source>
</evidence>
<dbReference type="InterPro" id="IPR006680">
    <property type="entry name" value="Amidohydro-rel"/>
</dbReference>
<keyword evidence="1" id="KW-0479">Metal-binding</keyword>
<feature type="binding site" evidence="1">
    <location>
        <position position="315"/>
    </location>
    <ligand>
        <name>Zn(2+)</name>
        <dbReference type="ChEBI" id="CHEBI:29105"/>
        <label>1</label>
    </ligand>
</feature>
<name>A0A916JHJ3_9BACT</name>